<sequence>MTELLEQAIAKLRMLPEREQEAIVSRLLAEIEAEQAWESRFVATTDDQWNRLTQMVHQDIQDGEIMPLDEVFPAQP</sequence>
<gene>
    <name evidence="1" type="ORF">ENR15_00830</name>
</gene>
<dbReference type="AlphaFoldDB" id="A0A7C3ZJH2"/>
<proteinExistence type="predicted"/>
<name>A0A7C3ZJH2_9CYAN</name>
<dbReference type="EMBL" id="DSPX01000005">
    <property type="protein sequence ID" value="HGF99243.1"/>
    <property type="molecule type" value="Genomic_DNA"/>
</dbReference>
<evidence type="ECO:0000313" key="1">
    <source>
        <dbReference type="EMBL" id="HGF99243.1"/>
    </source>
</evidence>
<accession>A0A7C3ZJH2</accession>
<organism evidence="1">
    <name type="scientific">Planktothricoides sp. SpSt-374</name>
    <dbReference type="NCBI Taxonomy" id="2282167"/>
    <lineage>
        <taxon>Bacteria</taxon>
        <taxon>Bacillati</taxon>
        <taxon>Cyanobacteriota</taxon>
        <taxon>Cyanophyceae</taxon>
        <taxon>Oscillatoriophycideae</taxon>
        <taxon>Oscillatoriales</taxon>
        <taxon>Oscillatoriaceae</taxon>
        <taxon>Planktothricoides</taxon>
    </lineage>
</organism>
<reference evidence="1" key="1">
    <citation type="journal article" date="2020" name="mSystems">
        <title>Genome- and Community-Level Interaction Insights into Carbon Utilization and Element Cycling Functions of Hydrothermarchaeota in Hydrothermal Sediment.</title>
        <authorList>
            <person name="Zhou Z."/>
            <person name="Liu Y."/>
            <person name="Xu W."/>
            <person name="Pan J."/>
            <person name="Luo Z.H."/>
            <person name="Li M."/>
        </authorList>
    </citation>
    <scope>NUCLEOTIDE SEQUENCE [LARGE SCALE GENOMIC DNA]</scope>
    <source>
        <strain evidence="1">SpSt-374</strain>
    </source>
</reference>
<protein>
    <submittedName>
        <fullName evidence="1">Uncharacterized protein</fullName>
    </submittedName>
</protein>
<comment type="caution">
    <text evidence="1">The sequence shown here is derived from an EMBL/GenBank/DDBJ whole genome shotgun (WGS) entry which is preliminary data.</text>
</comment>